<gene>
    <name evidence="5" type="ORF">Zmor_014632</name>
</gene>
<dbReference type="Pfam" id="PF13561">
    <property type="entry name" value="adh_short_C2"/>
    <property type="match status" value="1"/>
</dbReference>
<protein>
    <recommendedName>
        <fullName evidence="7">L-xylulose reductase</fullName>
    </recommendedName>
</protein>
<dbReference type="Gene3D" id="3.40.50.720">
    <property type="entry name" value="NAD(P)-binding Rossmann-like Domain"/>
    <property type="match status" value="1"/>
</dbReference>
<dbReference type="GO" id="GO:0050038">
    <property type="term" value="F:L-xylulose reductase (NADPH) activity"/>
    <property type="evidence" value="ECO:0007669"/>
    <property type="project" value="TreeGrafter"/>
</dbReference>
<keyword evidence="3" id="KW-0521">NADP</keyword>
<dbReference type="Proteomes" id="UP001168821">
    <property type="component" value="Unassembled WGS sequence"/>
</dbReference>
<comment type="similarity">
    <text evidence="1">Belongs to the short-chain dehydrogenases/reductases (SDR) family.</text>
</comment>
<dbReference type="InterPro" id="IPR020904">
    <property type="entry name" value="Sc_DH/Rdtase_CS"/>
</dbReference>
<evidence type="ECO:0000313" key="6">
    <source>
        <dbReference type="Proteomes" id="UP001168821"/>
    </source>
</evidence>
<dbReference type="AlphaFoldDB" id="A0AA38IIA4"/>
<dbReference type="EMBL" id="JALNTZ010000004">
    <property type="protein sequence ID" value="KAJ3655504.1"/>
    <property type="molecule type" value="Genomic_DNA"/>
</dbReference>
<dbReference type="FunFam" id="3.40.50.720:FF:000214">
    <property type="entry name" value="L-xylulose reductase"/>
    <property type="match status" value="1"/>
</dbReference>
<name>A0AA38IIA4_9CUCU</name>
<dbReference type="GO" id="GO:0004090">
    <property type="term" value="F:carbonyl reductase (NADPH) activity"/>
    <property type="evidence" value="ECO:0007669"/>
    <property type="project" value="TreeGrafter"/>
</dbReference>
<keyword evidence="6" id="KW-1185">Reference proteome</keyword>
<dbReference type="InterPro" id="IPR051737">
    <property type="entry name" value="L-xylulose/Carbonyl_redctase"/>
</dbReference>
<dbReference type="SUPFAM" id="SSF51735">
    <property type="entry name" value="NAD(P)-binding Rossmann-fold domains"/>
    <property type="match status" value="1"/>
</dbReference>
<reference evidence="5" key="1">
    <citation type="journal article" date="2023" name="G3 (Bethesda)">
        <title>Whole genome assemblies of Zophobas morio and Tenebrio molitor.</title>
        <authorList>
            <person name="Kaur S."/>
            <person name="Stinson S.A."/>
            <person name="diCenzo G.C."/>
        </authorList>
    </citation>
    <scope>NUCLEOTIDE SEQUENCE</scope>
    <source>
        <strain evidence="5">QUZm001</strain>
    </source>
</reference>
<comment type="subunit">
    <text evidence="2">Homotetramer.</text>
</comment>
<dbReference type="PRINTS" id="PR00081">
    <property type="entry name" value="GDHRDH"/>
</dbReference>
<dbReference type="PRINTS" id="PR00080">
    <property type="entry name" value="SDRFAMILY"/>
</dbReference>
<organism evidence="5 6">
    <name type="scientific">Zophobas morio</name>
    <dbReference type="NCBI Taxonomy" id="2755281"/>
    <lineage>
        <taxon>Eukaryota</taxon>
        <taxon>Metazoa</taxon>
        <taxon>Ecdysozoa</taxon>
        <taxon>Arthropoda</taxon>
        <taxon>Hexapoda</taxon>
        <taxon>Insecta</taxon>
        <taxon>Pterygota</taxon>
        <taxon>Neoptera</taxon>
        <taxon>Endopterygota</taxon>
        <taxon>Coleoptera</taxon>
        <taxon>Polyphaga</taxon>
        <taxon>Cucujiformia</taxon>
        <taxon>Tenebrionidae</taxon>
        <taxon>Zophobas</taxon>
    </lineage>
</organism>
<dbReference type="InterPro" id="IPR002347">
    <property type="entry name" value="SDR_fam"/>
</dbReference>
<proteinExistence type="inferred from homology"/>
<evidence type="ECO:0000256" key="1">
    <source>
        <dbReference type="ARBA" id="ARBA00006484"/>
    </source>
</evidence>
<sequence>MEINFKGKRALVTGAAQGIGRGIAEKLLQCGATVIALDVSKPALDQLKTQCPSVELLVVDLSNWSATADAIKSVFPIDLVVNNAGIATIDPLTSITEDQFDRMFTVNVKALINVTKTAIGDMVARKSSGAIVNISSQASQAALLNHTLYCATKGAIDAFTRATALEYGPHNIRINCVNPTVVMTELGRKIWSDPKMGEPMLAKIPLKRFAEIENVVDAVVFLLSDKAAMITGSCLPVDGGFLAC</sequence>
<keyword evidence="4" id="KW-0560">Oxidoreductase</keyword>
<dbReference type="GO" id="GO:0006006">
    <property type="term" value="P:glucose metabolic process"/>
    <property type="evidence" value="ECO:0007669"/>
    <property type="project" value="TreeGrafter"/>
</dbReference>
<dbReference type="PROSITE" id="PS00061">
    <property type="entry name" value="ADH_SHORT"/>
    <property type="match status" value="1"/>
</dbReference>
<evidence type="ECO:0000256" key="3">
    <source>
        <dbReference type="ARBA" id="ARBA00022857"/>
    </source>
</evidence>
<dbReference type="PANTHER" id="PTHR44252">
    <property type="entry name" value="D-ERYTHRULOSE REDUCTASE"/>
    <property type="match status" value="1"/>
</dbReference>
<evidence type="ECO:0008006" key="7">
    <source>
        <dbReference type="Google" id="ProtNLM"/>
    </source>
</evidence>
<evidence type="ECO:0000256" key="2">
    <source>
        <dbReference type="ARBA" id="ARBA00011881"/>
    </source>
</evidence>
<dbReference type="GO" id="GO:0005997">
    <property type="term" value="P:xylulose metabolic process"/>
    <property type="evidence" value="ECO:0007669"/>
    <property type="project" value="TreeGrafter"/>
</dbReference>
<accession>A0AA38IIA4</accession>
<dbReference type="InterPro" id="IPR036291">
    <property type="entry name" value="NAD(P)-bd_dom_sf"/>
</dbReference>
<evidence type="ECO:0000256" key="4">
    <source>
        <dbReference type="ARBA" id="ARBA00023002"/>
    </source>
</evidence>
<evidence type="ECO:0000313" key="5">
    <source>
        <dbReference type="EMBL" id="KAJ3655504.1"/>
    </source>
</evidence>
<dbReference type="PANTHER" id="PTHR44252:SF3">
    <property type="entry name" value="D-ERYTHRULOSE REDUCTASE-RELATED"/>
    <property type="match status" value="1"/>
</dbReference>
<comment type="caution">
    <text evidence="5">The sequence shown here is derived from an EMBL/GenBank/DDBJ whole genome shotgun (WGS) entry which is preliminary data.</text>
</comment>